<evidence type="ECO:0000313" key="3">
    <source>
        <dbReference type="Proteomes" id="UP000015106"/>
    </source>
</evidence>
<dbReference type="Gramene" id="TuG1812G0700000807.01.T01">
    <property type="protein sequence ID" value="TuG1812G0700000807.01.T01.cds327387"/>
    <property type="gene ID" value="TuG1812G0700000807.01"/>
</dbReference>
<reference evidence="2" key="2">
    <citation type="submission" date="2018-03" db="EMBL/GenBank/DDBJ databases">
        <title>The Triticum urartu genome reveals the dynamic nature of wheat genome evolution.</title>
        <authorList>
            <person name="Ling H."/>
            <person name="Ma B."/>
            <person name="Shi X."/>
            <person name="Liu H."/>
            <person name="Dong L."/>
            <person name="Sun H."/>
            <person name="Cao Y."/>
            <person name="Gao Q."/>
            <person name="Zheng S."/>
            <person name="Li Y."/>
            <person name="Yu Y."/>
            <person name="Du H."/>
            <person name="Qi M."/>
            <person name="Li Y."/>
            <person name="Yu H."/>
            <person name="Cui Y."/>
            <person name="Wang N."/>
            <person name="Chen C."/>
            <person name="Wu H."/>
            <person name="Zhao Y."/>
            <person name="Zhang J."/>
            <person name="Li Y."/>
            <person name="Zhou W."/>
            <person name="Zhang B."/>
            <person name="Hu W."/>
            <person name="Eijk M."/>
            <person name="Tang J."/>
            <person name="Witsenboer H."/>
            <person name="Zhao S."/>
            <person name="Li Z."/>
            <person name="Zhang A."/>
            <person name="Wang D."/>
            <person name="Liang C."/>
        </authorList>
    </citation>
    <scope>NUCLEOTIDE SEQUENCE [LARGE SCALE GENOMIC DNA]</scope>
    <source>
        <strain evidence="2">cv. G1812</strain>
    </source>
</reference>
<proteinExistence type="predicted"/>
<organism evidence="2 3">
    <name type="scientific">Triticum urartu</name>
    <name type="common">Red wild einkorn</name>
    <name type="synonym">Crithodium urartu</name>
    <dbReference type="NCBI Taxonomy" id="4572"/>
    <lineage>
        <taxon>Eukaryota</taxon>
        <taxon>Viridiplantae</taxon>
        <taxon>Streptophyta</taxon>
        <taxon>Embryophyta</taxon>
        <taxon>Tracheophyta</taxon>
        <taxon>Spermatophyta</taxon>
        <taxon>Magnoliopsida</taxon>
        <taxon>Liliopsida</taxon>
        <taxon>Poales</taxon>
        <taxon>Poaceae</taxon>
        <taxon>BOP clade</taxon>
        <taxon>Pooideae</taxon>
        <taxon>Triticodae</taxon>
        <taxon>Triticeae</taxon>
        <taxon>Triticinae</taxon>
        <taxon>Triticum</taxon>
    </lineage>
</organism>
<dbReference type="Proteomes" id="UP000015106">
    <property type="component" value="Chromosome 7"/>
</dbReference>
<feature type="compositionally biased region" description="Polar residues" evidence="1">
    <location>
        <begin position="1"/>
        <end position="12"/>
    </location>
</feature>
<feature type="region of interest" description="Disordered" evidence="1">
    <location>
        <begin position="1"/>
        <end position="21"/>
    </location>
</feature>
<accession>A0A8R7V295</accession>
<name>A0A8R7V295_TRIUA</name>
<keyword evidence="3" id="KW-1185">Reference proteome</keyword>
<evidence type="ECO:0000256" key="1">
    <source>
        <dbReference type="SAM" id="MobiDB-lite"/>
    </source>
</evidence>
<reference evidence="2" key="3">
    <citation type="submission" date="2022-06" db="UniProtKB">
        <authorList>
            <consortium name="EnsemblPlants"/>
        </authorList>
    </citation>
    <scope>IDENTIFICATION</scope>
</reference>
<evidence type="ECO:0000313" key="2">
    <source>
        <dbReference type="EnsemblPlants" id="TuG1812G0700000807.01.T01.cds327387"/>
    </source>
</evidence>
<protein>
    <submittedName>
        <fullName evidence="2">Uncharacterized protein</fullName>
    </submittedName>
</protein>
<dbReference type="EnsemblPlants" id="TuG1812G0700000807.01.T01">
    <property type="protein sequence ID" value="TuG1812G0700000807.01.T01.cds327387"/>
    <property type="gene ID" value="TuG1812G0700000807.01"/>
</dbReference>
<dbReference type="AlphaFoldDB" id="A0A8R7V295"/>
<reference evidence="3" key="1">
    <citation type="journal article" date="2013" name="Nature">
        <title>Draft genome of the wheat A-genome progenitor Triticum urartu.</title>
        <authorList>
            <person name="Ling H.Q."/>
            <person name="Zhao S."/>
            <person name="Liu D."/>
            <person name="Wang J."/>
            <person name="Sun H."/>
            <person name="Zhang C."/>
            <person name="Fan H."/>
            <person name="Li D."/>
            <person name="Dong L."/>
            <person name="Tao Y."/>
            <person name="Gao C."/>
            <person name="Wu H."/>
            <person name="Li Y."/>
            <person name="Cui Y."/>
            <person name="Guo X."/>
            <person name="Zheng S."/>
            <person name="Wang B."/>
            <person name="Yu K."/>
            <person name="Liang Q."/>
            <person name="Yang W."/>
            <person name="Lou X."/>
            <person name="Chen J."/>
            <person name="Feng M."/>
            <person name="Jian J."/>
            <person name="Zhang X."/>
            <person name="Luo G."/>
            <person name="Jiang Y."/>
            <person name="Liu J."/>
            <person name="Wang Z."/>
            <person name="Sha Y."/>
            <person name="Zhang B."/>
            <person name="Wu H."/>
            <person name="Tang D."/>
            <person name="Shen Q."/>
            <person name="Xue P."/>
            <person name="Zou S."/>
            <person name="Wang X."/>
            <person name="Liu X."/>
            <person name="Wang F."/>
            <person name="Yang Y."/>
            <person name="An X."/>
            <person name="Dong Z."/>
            <person name="Zhang K."/>
            <person name="Zhang X."/>
            <person name="Luo M.C."/>
            <person name="Dvorak J."/>
            <person name="Tong Y."/>
            <person name="Wang J."/>
            <person name="Yang H."/>
            <person name="Li Z."/>
            <person name="Wang D."/>
            <person name="Zhang A."/>
            <person name="Wang J."/>
        </authorList>
    </citation>
    <scope>NUCLEOTIDE SEQUENCE</scope>
    <source>
        <strain evidence="3">cv. G1812</strain>
    </source>
</reference>
<sequence>MSSSSPRASQNIGPALNRSGPPIVPGYFYLVITQDNTSSGNNPQVHLLHNSTTFLQDQGKCSLALAKSLVGFSLFNTHYWKMGTCIQFCGSGSRFDLGHHYS</sequence>